<accession>A0A7C9ITA1</accession>
<dbReference type="AlphaFoldDB" id="A0A7C9ITA1"/>
<name>A0A7C9ITA1_9BACT</name>
<comment type="function">
    <text evidence="10">Catalyzes the transfer of pyrophosphate from adenosine triphosphate (ATP) to 6-hydroxymethyl-7,8-dihydropterin, an enzymatic step in folate biosynthesis pathway.</text>
</comment>
<organism evidence="14 15">
    <name type="scientific">Solidesulfovibrio aerotolerans</name>
    <dbReference type="NCBI Taxonomy" id="295255"/>
    <lineage>
        <taxon>Bacteria</taxon>
        <taxon>Pseudomonadati</taxon>
        <taxon>Thermodesulfobacteriota</taxon>
        <taxon>Desulfovibrionia</taxon>
        <taxon>Desulfovibrionales</taxon>
        <taxon>Desulfovibrionaceae</taxon>
        <taxon>Solidesulfovibrio</taxon>
    </lineage>
</organism>
<evidence type="ECO:0000256" key="8">
    <source>
        <dbReference type="ARBA" id="ARBA00022840"/>
    </source>
</evidence>
<comment type="similarity">
    <text evidence="2">Belongs to the HPPK family.</text>
</comment>
<dbReference type="SUPFAM" id="SSF55083">
    <property type="entry name" value="6-hydroxymethyl-7,8-dihydropterin pyrophosphokinase, HPPK"/>
    <property type="match status" value="1"/>
</dbReference>
<comment type="pathway">
    <text evidence="1">Cofactor biosynthesis; tetrahydrofolate biosynthesis; 2-amino-4-hydroxy-6-hydroxymethyl-7,8-dihydropteridine diphosphate from 7,8-dihydroneopterin triphosphate: step 4/4.</text>
</comment>
<dbReference type="InterPro" id="IPR035907">
    <property type="entry name" value="Hppk_sf"/>
</dbReference>
<dbReference type="NCBIfam" id="TIGR01498">
    <property type="entry name" value="folK"/>
    <property type="match status" value="1"/>
</dbReference>
<dbReference type="EC" id="2.7.6.3" evidence="3"/>
<dbReference type="Gene3D" id="3.30.70.560">
    <property type="entry name" value="7,8-Dihydro-6-hydroxymethylpterin-pyrophosphokinase HPPK"/>
    <property type="match status" value="1"/>
</dbReference>
<evidence type="ECO:0000256" key="5">
    <source>
        <dbReference type="ARBA" id="ARBA00022679"/>
    </source>
</evidence>
<evidence type="ECO:0000256" key="7">
    <source>
        <dbReference type="ARBA" id="ARBA00022777"/>
    </source>
</evidence>
<dbReference type="CDD" id="cd00483">
    <property type="entry name" value="HPPK"/>
    <property type="match status" value="1"/>
</dbReference>
<evidence type="ECO:0000256" key="10">
    <source>
        <dbReference type="ARBA" id="ARBA00029409"/>
    </source>
</evidence>
<keyword evidence="7 14" id="KW-0418">Kinase</keyword>
<evidence type="ECO:0000256" key="1">
    <source>
        <dbReference type="ARBA" id="ARBA00005051"/>
    </source>
</evidence>
<sequence>MGSNLGDRSACLQAARERLAALPDALLAAASPIYETEPWGDPDQPAYHNQVVALTLGPTWTPHRLLAALWAIEADQGRIRHPKRPYGPRTLDLDILLFGALRLDTPELTIPHPRLRQRAFVLLPLADLAGDVPIPDGQGGSVAQALAKMPSKEVGKIVRATE</sequence>
<keyword evidence="9" id="KW-0289">Folate biosynthesis</keyword>
<evidence type="ECO:0000256" key="12">
    <source>
        <dbReference type="ARBA" id="ARBA00033413"/>
    </source>
</evidence>
<dbReference type="GO" id="GO:0046654">
    <property type="term" value="P:tetrahydrofolate biosynthetic process"/>
    <property type="evidence" value="ECO:0007669"/>
    <property type="project" value="UniProtKB-UniPathway"/>
</dbReference>
<feature type="domain" description="7,8-dihydro-6-hydroxymethylpterin-pyrophosphokinase" evidence="13">
    <location>
        <begin position="1"/>
        <end position="129"/>
    </location>
</feature>
<dbReference type="Pfam" id="PF01288">
    <property type="entry name" value="HPPK"/>
    <property type="match status" value="1"/>
</dbReference>
<evidence type="ECO:0000313" key="14">
    <source>
        <dbReference type="EMBL" id="MYL82160.1"/>
    </source>
</evidence>
<evidence type="ECO:0000256" key="3">
    <source>
        <dbReference type="ARBA" id="ARBA00013253"/>
    </source>
</evidence>
<proteinExistence type="inferred from homology"/>
<reference evidence="14 15" key="1">
    <citation type="submission" date="2020-01" db="EMBL/GenBank/DDBJ databases">
        <title>Genome sequence of Desulfovibrio aerotolerans DSM 16695(T).</title>
        <authorList>
            <person name="Karnachuk O."/>
            <person name="Avakyan M."/>
            <person name="Mardanov A."/>
            <person name="Kadnikov V."/>
            <person name="Ravin N."/>
        </authorList>
    </citation>
    <scope>NUCLEOTIDE SEQUENCE [LARGE SCALE GENOMIC DNA]</scope>
    <source>
        <strain evidence="14 15">DSM 16695</strain>
    </source>
</reference>
<comment type="caution">
    <text evidence="14">The sequence shown here is derived from an EMBL/GenBank/DDBJ whole genome shotgun (WGS) entry which is preliminary data.</text>
</comment>
<dbReference type="Proteomes" id="UP000482487">
    <property type="component" value="Unassembled WGS sequence"/>
</dbReference>
<dbReference type="PANTHER" id="PTHR43071">
    <property type="entry name" value="2-AMINO-4-HYDROXY-6-HYDROXYMETHYLDIHYDROPTERIDINE PYROPHOSPHOKINASE"/>
    <property type="match status" value="1"/>
</dbReference>
<keyword evidence="5 14" id="KW-0808">Transferase</keyword>
<keyword evidence="15" id="KW-1185">Reference proteome</keyword>
<dbReference type="InterPro" id="IPR000550">
    <property type="entry name" value="Hppk"/>
</dbReference>
<dbReference type="GO" id="GO:0003848">
    <property type="term" value="F:2-amino-4-hydroxy-6-hydroxymethyldihydropteridine diphosphokinase activity"/>
    <property type="evidence" value="ECO:0007669"/>
    <property type="project" value="UniProtKB-EC"/>
</dbReference>
<evidence type="ECO:0000256" key="4">
    <source>
        <dbReference type="ARBA" id="ARBA00016218"/>
    </source>
</evidence>
<evidence type="ECO:0000256" key="11">
    <source>
        <dbReference type="ARBA" id="ARBA00029766"/>
    </source>
</evidence>
<dbReference type="OrthoDB" id="9808041at2"/>
<gene>
    <name evidence="14" type="primary">folK</name>
    <name evidence="14" type="ORF">GTA51_03275</name>
</gene>
<protein>
    <recommendedName>
        <fullName evidence="4">2-amino-4-hydroxy-6-hydroxymethyldihydropteridine pyrophosphokinase</fullName>
        <ecNumber evidence="3">2.7.6.3</ecNumber>
    </recommendedName>
    <alternativeName>
        <fullName evidence="11">6-hydroxymethyl-7,8-dihydropterin pyrophosphokinase</fullName>
    </alternativeName>
    <alternativeName>
        <fullName evidence="12">7,8-dihydro-6-hydroxymethylpterin-pyrophosphokinase</fullName>
    </alternativeName>
</protein>
<keyword evidence="6" id="KW-0547">Nucleotide-binding</keyword>
<dbReference type="UniPathway" id="UPA00077">
    <property type="reaction ID" value="UER00155"/>
</dbReference>
<dbReference type="EMBL" id="WVUD01000003">
    <property type="protein sequence ID" value="MYL82160.1"/>
    <property type="molecule type" value="Genomic_DNA"/>
</dbReference>
<dbReference type="GO" id="GO:0046656">
    <property type="term" value="P:folic acid biosynthetic process"/>
    <property type="evidence" value="ECO:0007669"/>
    <property type="project" value="UniProtKB-KW"/>
</dbReference>
<evidence type="ECO:0000259" key="13">
    <source>
        <dbReference type="Pfam" id="PF01288"/>
    </source>
</evidence>
<evidence type="ECO:0000256" key="2">
    <source>
        <dbReference type="ARBA" id="ARBA00005810"/>
    </source>
</evidence>
<evidence type="ECO:0000256" key="6">
    <source>
        <dbReference type="ARBA" id="ARBA00022741"/>
    </source>
</evidence>
<dbReference type="GO" id="GO:0016301">
    <property type="term" value="F:kinase activity"/>
    <property type="evidence" value="ECO:0007669"/>
    <property type="project" value="UniProtKB-KW"/>
</dbReference>
<evidence type="ECO:0000313" key="15">
    <source>
        <dbReference type="Proteomes" id="UP000482487"/>
    </source>
</evidence>
<dbReference type="GO" id="GO:0005524">
    <property type="term" value="F:ATP binding"/>
    <property type="evidence" value="ECO:0007669"/>
    <property type="project" value="UniProtKB-KW"/>
</dbReference>
<dbReference type="PANTHER" id="PTHR43071:SF1">
    <property type="entry name" value="2-AMINO-4-HYDROXY-6-HYDROXYMETHYLDIHYDROPTERIDINE PYROPHOSPHOKINASE"/>
    <property type="match status" value="1"/>
</dbReference>
<evidence type="ECO:0000256" key="9">
    <source>
        <dbReference type="ARBA" id="ARBA00022909"/>
    </source>
</evidence>
<keyword evidence="8" id="KW-0067">ATP-binding</keyword>